<keyword evidence="5 14" id="KW-0436">Ligase</keyword>
<evidence type="ECO:0000256" key="14">
    <source>
        <dbReference type="HAMAP-Rule" id="MF_00046"/>
    </source>
</evidence>
<evidence type="ECO:0000256" key="6">
    <source>
        <dbReference type="ARBA" id="ARBA00022618"/>
    </source>
</evidence>
<feature type="domain" description="Mur ligase central" evidence="17">
    <location>
        <begin position="123"/>
        <end position="319"/>
    </location>
</feature>
<dbReference type="InterPro" id="IPR036615">
    <property type="entry name" value="Mur_ligase_C_dom_sf"/>
</dbReference>
<reference evidence="18 19" key="1">
    <citation type="submission" date="2011-11" db="EMBL/GenBank/DDBJ databases">
        <title>Whole genome shotgun sequence of Gordonia araii NBRC 100433.</title>
        <authorList>
            <person name="Yoshida Y."/>
            <person name="Hosoyama A."/>
            <person name="Tsuchikane K."/>
            <person name="Katsumata H."/>
            <person name="Yamazaki S."/>
            <person name="Fujita N."/>
        </authorList>
    </citation>
    <scope>NUCLEOTIDE SEQUENCE [LARGE SCALE GENOMIC DNA]</scope>
    <source>
        <strain evidence="18 19">NBRC 100433</strain>
    </source>
</reference>
<evidence type="ECO:0000256" key="12">
    <source>
        <dbReference type="ARBA" id="ARBA00023316"/>
    </source>
</evidence>
<evidence type="ECO:0000313" key="19">
    <source>
        <dbReference type="Proteomes" id="UP000035088"/>
    </source>
</evidence>
<dbReference type="GO" id="GO:0005524">
    <property type="term" value="F:ATP binding"/>
    <property type="evidence" value="ECO:0007669"/>
    <property type="project" value="UniProtKB-UniRule"/>
</dbReference>
<dbReference type="GO" id="GO:0009252">
    <property type="term" value="P:peptidoglycan biosynthetic process"/>
    <property type="evidence" value="ECO:0007669"/>
    <property type="project" value="UniProtKB-UniRule"/>
</dbReference>
<evidence type="ECO:0000256" key="2">
    <source>
        <dbReference type="ARBA" id="ARBA00004752"/>
    </source>
</evidence>
<dbReference type="Gene3D" id="3.90.190.20">
    <property type="entry name" value="Mur ligase, C-terminal domain"/>
    <property type="match status" value="1"/>
</dbReference>
<comment type="catalytic activity">
    <reaction evidence="13 14">
        <text>UDP-N-acetyl-alpha-D-muramate + L-alanine + ATP = UDP-N-acetyl-alpha-D-muramoyl-L-alanine + ADP + phosphate + H(+)</text>
        <dbReference type="Rhea" id="RHEA:23372"/>
        <dbReference type="ChEBI" id="CHEBI:15378"/>
        <dbReference type="ChEBI" id="CHEBI:30616"/>
        <dbReference type="ChEBI" id="CHEBI:43474"/>
        <dbReference type="ChEBI" id="CHEBI:57972"/>
        <dbReference type="ChEBI" id="CHEBI:70757"/>
        <dbReference type="ChEBI" id="CHEBI:83898"/>
        <dbReference type="ChEBI" id="CHEBI:456216"/>
        <dbReference type="EC" id="6.3.2.8"/>
    </reaction>
</comment>
<dbReference type="Pfam" id="PF02875">
    <property type="entry name" value="Mur_ligase_C"/>
    <property type="match status" value="1"/>
</dbReference>
<dbReference type="GO" id="GO:0008763">
    <property type="term" value="F:UDP-N-acetylmuramate-L-alanine ligase activity"/>
    <property type="evidence" value="ECO:0007669"/>
    <property type="project" value="UniProtKB-UniRule"/>
</dbReference>
<feature type="domain" description="Mur ligase N-terminal catalytic" evidence="15">
    <location>
        <begin position="16"/>
        <end position="118"/>
    </location>
</feature>
<dbReference type="Gene3D" id="3.40.1190.10">
    <property type="entry name" value="Mur-like, catalytic domain"/>
    <property type="match status" value="1"/>
</dbReference>
<dbReference type="EC" id="6.3.2.8" evidence="3 14"/>
<sequence>MGQIERAGLPEHLSRVHMVGIGGAGMSGLARILLARGGQVSGSDAKDSRGLLALRTRGAVVTIGHDPGALDSLPGGPSVVVTTHAAIPKSNPELVEAEKRGIDVILRPAVLATLMLGYRTLLVAGTHGKTSTTSMAVAALQHCGVDPSFAVGGELNESGTNAHHGSGDVFVAEADESDGSLLEYPASVVVVTNIEADHLDFFGSEAAYVEVFDKFVAGVQAGGVVVACLDDPGVRALLERSAETLRANDVQVWGYGHRDARERPEHLVAELLEFTAGPDGGSSRVRVHPPLVDEAVEMTLDTPIPGVHMALNALAATLAGSAVLAGGDGEVPALTDLAEGIAEFSGVRRRFEYRGSADGVRVYDDYAHHPTEVRAVLSAARLAAGDGRVIAVFQPHLYSRTAEFASEFAAALDLADEAIVADVYGAREDPMPGVSGRLITDQMSGRSRFVPVLSELVPAVVGAAEPGDVVLTLGAGDITMQGPEILAALGERA</sequence>
<comment type="function">
    <text evidence="14">Cell wall formation.</text>
</comment>
<dbReference type="RefSeq" id="WP_007322239.1">
    <property type="nucleotide sequence ID" value="NZ_BAEE01000052.1"/>
</dbReference>
<dbReference type="InterPro" id="IPR050061">
    <property type="entry name" value="MurCDEF_pg_biosynth"/>
</dbReference>
<keyword evidence="11 14" id="KW-0131">Cell cycle</keyword>
<dbReference type="Pfam" id="PF01225">
    <property type="entry name" value="Mur_ligase"/>
    <property type="match status" value="1"/>
</dbReference>
<comment type="pathway">
    <text evidence="2 14">Cell wall biogenesis; peptidoglycan biosynthesis.</text>
</comment>
<evidence type="ECO:0000256" key="3">
    <source>
        <dbReference type="ARBA" id="ARBA00012211"/>
    </source>
</evidence>
<dbReference type="NCBIfam" id="TIGR01082">
    <property type="entry name" value="murC"/>
    <property type="match status" value="1"/>
</dbReference>
<accession>G7H2T9</accession>
<dbReference type="PANTHER" id="PTHR43445">
    <property type="entry name" value="UDP-N-ACETYLMURAMATE--L-ALANINE LIGASE-RELATED"/>
    <property type="match status" value="1"/>
</dbReference>
<dbReference type="InterPro" id="IPR013221">
    <property type="entry name" value="Mur_ligase_cen"/>
</dbReference>
<keyword evidence="9 14" id="KW-0133">Cell shape</keyword>
<evidence type="ECO:0000259" key="17">
    <source>
        <dbReference type="Pfam" id="PF08245"/>
    </source>
</evidence>
<dbReference type="OrthoDB" id="9804126at2"/>
<keyword evidence="4 14" id="KW-0963">Cytoplasm</keyword>
<dbReference type="SUPFAM" id="SSF51984">
    <property type="entry name" value="MurCD N-terminal domain"/>
    <property type="match status" value="1"/>
</dbReference>
<dbReference type="GO" id="GO:0005737">
    <property type="term" value="C:cytoplasm"/>
    <property type="evidence" value="ECO:0007669"/>
    <property type="project" value="UniProtKB-SubCell"/>
</dbReference>
<dbReference type="PANTHER" id="PTHR43445:SF3">
    <property type="entry name" value="UDP-N-ACETYLMURAMATE--L-ALANINE LIGASE"/>
    <property type="match status" value="1"/>
</dbReference>
<dbReference type="Proteomes" id="UP000035088">
    <property type="component" value="Unassembled WGS sequence"/>
</dbReference>
<dbReference type="Pfam" id="PF08245">
    <property type="entry name" value="Mur_ligase_M"/>
    <property type="match status" value="1"/>
</dbReference>
<gene>
    <name evidence="14 18" type="primary">murC</name>
    <name evidence="18" type="ORF">GOARA_052_00630</name>
</gene>
<keyword evidence="8 14" id="KW-0067">ATP-binding</keyword>
<feature type="binding site" evidence="14">
    <location>
        <begin position="125"/>
        <end position="131"/>
    </location>
    <ligand>
        <name>ATP</name>
        <dbReference type="ChEBI" id="CHEBI:30616"/>
    </ligand>
</feature>
<dbReference type="SUPFAM" id="SSF53244">
    <property type="entry name" value="MurD-like peptide ligases, peptide-binding domain"/>
    <property type="match status" value="1"/>
</dbReference>
<dbReference type="EMBL" id="BAEE01000052">
    <property type="protein sequence ID" value="GAB10164.1"/>
    <property type="molecule type" value="Genomic_DNA"/>
</dbReference>
<keyword evidence="6 14" id="KW-0132">Cell division</keyword>
<dbReference type="GO" id="GO:0051301">
    <property type="term" value="P:cell division"/>
    <property type="evidence" value="ECO:0007669"/>
    <property type="project" value="UniProtKB-KW"/>
</dbReference>
<dbReference type="UniPathway" id="UPA00219"/>
<dbReference type="HAMAP" id="MF_00046">
    <property type="entry name" value="MurC"/>
    <property type="match status" value="1"/>
</dbReference>
<dbReference type="GO" id="GO:0071555">
    <property type="term" value="P:cell wall organization"/>
    <property type="evidence" value="ECO:0007669"/>
    <property type="project" value="UniProtKB-KW"/>
</dbReference>
<evidence type="ECO:0000256" key="13">
    <source>
        <dbReference type="ARBA" id="ARBA00047833"/>
    </source>
</evidence>
<keyword evidence="19" id="KW-1185">Reference proteome</keyword>
<proteinExistence type="inferred from homology"/>
<evidence type="ECO:0000259" key="15">
    <source>
        <dbReference type="Pfam" id="PF01225"/>
    </source>
</evidence>
<evidence type="ECO:0000259" key="16">
    <source>
        <dbReference type="Pfam" id="PF02875"/>
    </source>
</evidence>
<evidence type="ECO:0000256" key="4">
    <source>
        <dbReference type="ARBA" id="ARBA00022490"/>
    </source>
</evidence>
<evidence type="ECO:0000256" key="11">
    <source>
        <dbReference type="ARBA" id="ARBA00023306"/>
    </source>
</evidence>
<dbReference type="InterPro" id="IPR000713">
    <property type="entry name" value="Mur_ligase_N"/>
</dbReference>
<keyword evidence="12 14" id="KW-0961">Cell wall biogenesis/degradation</keyword>
<evidence type="ECO:0000256" key="10">
    <source>
        <dbReference type="ARBA" id="ARBA00022984"/>
    </source>
</evidence>
<feature type="domain" description="Mur ligase C-terminal" evidence="16">
    <location>
        <begin position="349"/>
        <end position="476"/>
    </location>
</feature>
<evidence type="ECO:0000313" key="18">
    <source>
        <dbReference type="EMBL" id="GAB10164.1"/>
    </source>
</evidence>
<evidence type="ECO:0000256" key="8">
    <source>
        <dbReference type="ARBA" id="ARBA00022840"/>
    </source>
</evidence>
<keyword evidence="7 14" id="KW-0547">Nucleotide-binding</keyword>
<evidence type="ECO:0000256" key="1">
    <source>
        <dbReference type="ARBA" id="ARBA00004496"/>
    </source>
</evidence>
<dbReference type="InterPro" id="IPR036565">
    <property type="entry name" value="Mur-like_cat_sf"/>
</dbReference>
<dbReference type="InterPro" id="IPR004101">
    <property type="entry name" value="Mur_ligase_C"/>
</dbReference>
<evidence type="ECO:0000256" key="5">
    <source>
        <dbReference type="ARBA" id="ARBA00022598"/>
    </source>
</evidence>
<evidence type="ECO:0000256" key="9">
    <source>
        <dbReference type="ARBA" id="ARBA00022960"/>
    </source>
</evidence>
<dbReference type="Gene3D" id="3.40.50.720">
    <property type="entry name" value="NAD(P)-binding Rossmann-like Domain"/>
    <property type="match status" value="1"/>
</dbReference>
<dbReference type="SUPFAM" id="SSF53623">
    <property type="entry name" value="MurD-like peptide ligases, catalytic domain"/>
    <property type="match status" value="1"/>
</dbReference>
<comment type="subcellular location">
    <subcellularLocation>
        <location evidence="1 14">Cytoplasm</location>
    </subcellularLocation>
</comment>
<keyword evidence="10 14" id="KW-0573">Peptidoglycan synthesis</keyword>
<protein>
    <recommendedName>
        <fullName evidence="3 14">UDP-N-acetylmuramate--L-alanine ligase</fullName>
        <ecNumber evidence="3 14">6.3.2.8</ecNumber>
    </recommendedName>
    <alternativeName>
        <fullName evidence="14">UDP-N-acetylmuramoyl-L-alanine synthetase</fullName>
    </alternativeName>
</protein>
<dbReference type="GO" id="GO:0008360">
    <property type="term" value="P:regulation of cell shape"/>
    <property type="evidence" value="ECO:0007669"/>
    <property type="project" value="UniProtKB-KW"/>
</dbReference>
<dbReference type="AlphaFoldDB" id="G7H2T9"/>
<dbReference type="InterPro" id="IPR005758">
    <property type="entry name" value="UDP-N-AcMur_Ala_ligase_MurC"/>
</dbReference>
<organism evidence="18 19">
    <name type="scientific">Gordonia araii NBRC 100433</name>
    <dbReference type="NCBI Taxonomy" id="1073574"/>
    <lineage>
        <taxon>Bacteria</taxon>
        <taxon>Bacillati</taxon>
        <taxon>Actinomycetota</taxon>
        <taxon>Actinomycetes</taxon>
        <taxon>Mycobacteriales</taxon>
        <taxon>Gordoniaceae</taxon>
        <taxon>Gordonia</taxon>
    </lineage>
</organism>
<evidence type="ECO:0000256" key="7">
    <source>
        <dbReference type="ARBA" id="ARBA00022741"/>
    </source>
</evidence>
<comment type="similarity">
    <text evidence="14">Belongs to the MurCDEF family.</text>
</comment>
<dbReference type="STRING" id="1073574.GOARA_052_00630"/>
<name>G7H2T9_9ACTN</name>
<comment type="caution">
    <text evidence="18">The sequence shown here is derived from an EMBL/GenBank/DDBJ whole genome shotgun (WGS) entry which is preliminary data.</text>
</comment>